<dbReference type="InterPro" id="IPR008969">
    <property type="entry name" value="CarboxyPept-like_regulatory"/>
</dbReference>
<evidence type="ECO:0000313" key="9">
    <source>
        <dbReference type="EMBL" id="RXS93017.1"/>
    </source>
</evidence>
<feature type="domain" description="TonB-dependent transporter Oar-like beta-barrel" evidence="8">
    <location>
        <begin position="263"/>
        <end position="1230"/>
    </location>
</feature>
<dbReference type="OrthoDB" id="97893at2"/>
<evidence type="ECO:0000256" key="7">
    <source>
        <dbReference type="SAM" id="SignalP"/>
    </source>
</evidence>
<keyword evidence="10" id="KW-1185">Reference proteome</keyword>
<dbReference type="PANTHER" id="PTHR30069:SF46">
    <property type="entry name" value="OAR PROTEIN"/>
    <property type="match status" value="1"/>
</dbReference>
<dbReference type="Gene3D" id="2.40.170.20">
    <property type="entry name" value="TonB-dependent receptor, beta-barrel domain"/>
    <property type="match status" value="1"/>
</dbReference>
<dbReference type="InterPro" id="IPR057601">
    <property type="entry name" value="Oar-like_b-barrel"/>
</dbReference>
<dbReference type="InterPro" id="IPR039426">
    <property type="entry name" value="TonB-dep_rcpt-like"/>
</dbReference>
<organism evidence="9 10">
    <name type="scientific">Silvibacterium dinghuense</name>
    <dbReference type="NCBI Taxonomy" id="1560006"/>
    <lineage>
        <taxon>Bacteria</taxon>
        <taxon>Pseudomonadati</taxon>
        <taxon>Acidobacteriota</taxon>
        <taxon>Terriglobia</taxon>
        <taxon>Terriglobales</taxon>
        <taxon>Acidobacteriaceae</taxon>
        <taxon>Silvibacterium</taxon>
    </lineage>
</organism>
<dbReference type="InterPro" id="IPR036942">
    <property type="entry name" value="Beta-barrel_TonB_sf"/>
</dbReference>
<dbReference type="EMBL" id="SDMK01000006">
    <property type="protein sequence ID" value="RXS93017.1"/>
    <property type="molecule type" value="Genomic_DNA"/>
</dbReference>
<dbReference type="Pfam" id="PF25183">
    <property type="entry name" value="OMP_b-brl_4"/>
    <property type="match status" value="1"/>
</dbReference>
<keyword evidence="5" id="KW-0472">Membrane</keyword>
<evidence type="ECO:0000256" key="2">
    <source>
        <dbReference type="ARBA" id="ARBA00022448"/>
    </source>
</evidence>
<evidence type="ECO:0000313" key="10">
    <source>
        <dbReference type="Proteomes" id="UP000290253"/>
    </source>
</evidence>
<feature type="signal peptide" evidence="7">
    <location>
        <begin position="1"/>
        <end position="37"/>
    </location>
</feature>
<comment type="subcellular location">
    <subcellularLocation>
        <location evidence="1">Cell outer membrane</location>
        <topology evidence="1">Multi-pass membrane protein</topology>
    </subcellularLocation>
</comment>
<dbReference type="Gene3D" id="2.60.40.1120">
    <property type="entry name" value="Carboxypeptidase-like, regulatory domain"/>
    <property type="match status" value="1"/>
</dbReference>
<keyword evidence="6" id="KW-0998">Cell outer membrane</keyword>
<keyword evidence="7" id="KW-0732">Signal</keyword>
<dbReference type="GO" id="GO:0044718">
    <property type="term" value="P:siderophore transmembrane transport"/>
    <property type="evidence" value="ECO:0007669"/>
    <property type="project" value="TreeGrafter"/>
</dbReference>
<evidence type="ECO:0000256" key="5">
    <source>
        <dbReference type="ARBA" id="ARBA00023136"/>
    </source>
</evidence>
<dbReference type="Pfam" id="PF13620">
    <property type="entry name" value="CarboxypepD_reg"/>
    <property type="match status" value="1"/>
</dbReference>
<dbReference type="SUPFAM" id="SSF56935">
    <property type="entry name" value="Porins"/>
    <property type="match status" value="1"/>
</dbReference>
<dbReference type="GO" id="GO:0009279">
    <property type="term" value="C:cell outer membrane"/>
    <property type="evidence" value="ECO:0007669"/>
    <property type="project" value="UniProtKB-SubCell"/>
</dbReference>
<dbReference type="Proteomes" id="UP000290253">
    <property type="component" value="Unassembled WGS sequence"/>
</dbReference>
<evidence type="ECO:0000256" key="6">
    <source>
        <dbReference type="ARBA" id="ARBA00023237"/>
    </source>
</evidence>
<keyword evidence="9" id="KW-0675">Receptor</keyword>
<keyword evidence="4" id="KW-0812">Transmembrane</keyword>
<keyword evidence="2" id="KW-0813">Transport</keyword>
<name>A0A4Q1S856_9BACT</name>
<dbReference type="GO" id="GO:0015344">
    <property type="term" value="F:siderophore uptake transmembrane transporter activity"/>
    <property type="evidence" value="ECO:0007669"/>
    <property type="project" value="TreeGrafter"/>
</dbReference>
<evidence type="ECO:0000256" key="3">
    <source>
        <dbReference type="ARBA" id="ARBA00022452"/>
    </source>
</evidence>
<gene>
    <name evidence="9" type="ORF">ESZ00_19475</name>
</gene>
<reference evidence="9 10" key="1">
    <citation type="journal article" date="2016" name="Int. J. Syst. Evol. Microbiol.">
        <title>Acidipila dinghuensis sp. nov., an acidobacterium isolated from forest soil.</title>
        <authorList>
            <person name="Jiang Y.W."/>
            <person name="Wang J."/>
            <person name="Chen M.H."/>
            <person name="Lv Y.Y."/>
            <person name="Qiu L.H."/>
        </authorList>
    </citation>
    <scope>NUCLEOTIDE SEQUENCE [LARGE SCALE GENOMIC DNA]</scope>
    <source>
        <strain evidence="9 10">DHOF10</strain>
    </source>
</reference>
<evidence type="ECO:0000256" key="1">
    <source>
        <dbReference type="ARBA" id="ARBA00004571"/>
    </source>
</evidence>
<dbReference type="SUPFAM" id="SSF49464">
    <property type="entry name" value="Carboxypeptidase regulatory domain-like"/>
    <property type="match status" value="1"/>
</dbReference>
<protein>
    <submittedName>
        <fullName evidence="9">TonB-dependent receptor</fullName>
    </submittedName>
</protein>
<accession>A0A4Q1S856</accession>
<dbReference type="PANTHER" id="PTHR30069">
    <property type="entry name" value="TONB-DEPENDENT OUTER MEMBRANE RECEPTOR"/>
    <property type="match status" value="1"/>
</dbReference>
<sequence>MQAQSWKKDFMAQLRLKKFLLSLMCAAALALIGVAEATAQIDAGTVAGTVKDPTGALIPAATLTLKGDLTGIAVTSHSSASGEYAFNAVAPGTYTLTVESAGFATRVTHGVDVHVQQTTAIDLILDPGKVQQEVSVTAAAPLLQTEDAAVGQTIGGKTINDLPLESRNWGSLGQLAAGVATAPIGQNGGTPENAFYSVDGVQLYQNDFRLDGVNNNIEFFGGSSVGTDATITPPPDAVQEFKMQNGDYNAEFGHSTGGIINAVIRSGTNYVHGDVWEYLRNEDLNANNYFSKQSGEPRTEYRQNQYGATIGGPVVFPHLYNGRNKTFFFGDYQGTRIATPSQSISSVPTAAMANSGFTNLQDLINGNSGSSTDALGRTFSHGTVLDPATTREIAAGATDPVTGLVNHSASSVYVRDPFHAASLSLAGVTNFTGLTSQLNLVPASRLDANAVKLLNQYPLPNRTGTTVLSNNYIYNPLQTQNINQYDLRIDQSFGDRDTLFGVWDQSLWNEFAPGALPGQNDQNEFFPSYEVAIGYNHVFTPSLSNEFHFGFGHSTKEQILFNANETGIPAEYGIEGIPQVAGNGGLSSFTIDGLTSIGPTDDRPTIQTVWDAEYSDNVTKVYRNHTFKAGVQVDDLQGNIMQPPAPRGLFTYSGEFTDIPNSNQKLNGIADLLLTPTASSIAASQNVTPVDNVGGLASFSGSNFAGTQYHRWYTGSYFQDNWRVTPALTLNLGLRYDYFTPYTEINGRQANFVAVNGNGPTGTVYIPNKGCEVPRSASFNSLLAESNISVNCTSNAALGHAQASNFGPRFGFAYRVTDQFVVRGGYGISYGALGNLGYGGTLGTNYPFIYTITQNAPNSQSPLVLSNGETATMENTFSTIDLSNPAEVTGTGVNLYGRVYQYKTPAVQTFNLTVQEQFSKHDAVQLGYVGTLGRHLDNLGASNSPSEILPVGTNISQLPTEANNNTQYIPYPNFAPNATYESTNGGSSYNSMQLTYEHQLNYGLTLLGNYTYSRCFSNQRTQGTATSAYRAQWLPNFGISGDYGLCDTDATNVVHISGSYALPFGRGREFLNHSGRLVDAVIGGWSVNYIYTFQSGQPLTISCATSTTADFGCFAPVVANQNIYAGTHNTKQWLNPSAFAQPAAATAVGQTDYAVLGGGPQQARGPNWYNIDSSLFKEFLFTDSTRLQFRAEAFNTFNNPQFAQPGSLNYESPSTFSSITSLRNSPRELQVALKLLF</sequence>
<dbReference type="AlphaFoldDB" id="A0A4Q1S856"/>
<comment type="caution">
    <text evidence="9">The sequence shown here is derived from an EMBL/GenBank/DDBJ whole genome shotgun (WGS) entry which is preliminary data.</text>
</comment>
<keyword evidence="3" id="KW-1134">Transmembrane beta strand</keyword>
<proteinExistence type="predicted"/>
<evidence type="ECO:0000256" key="4">
    <source>
        <dbReference type="ARBA" id="ARBA00022692"/>
    </source>
</evidence>
<evidence type="ECO:0000259" key="8">
    <source>
        <dbReference type="Pfam" id="PF25183"/>
    </source>
</evidence>
<feature type="chain" id="PRO_5020330156" evidence="7">
    <location>
        <begin position="38"/>
        <end position="1237"/>
    </location>
</feature>